<dbReference type="PANTHER" id="PTHR38436">
    <property type="entry name" value="POLYKETIDE CYCLASE SNOAL-LIKE DOMAIN"/>
    <property type="match status" value="1"/>
</dbReference>
<protein>
    <submittedName>
        <fullName evidence="1">Carboxymethylenebutenolidase</fullName>
    </submittedName>
</protein>
<accession>A0A9P7YLG4</accession>
<organism evidence="1 2">
    <name type="scientific">Amylocarpus encephaloides</name>
    <dbReference type="NCBI Taxonomy" id="45428"/>
    <lineage>
        <taxon>Eukaryota</taxon>
        <taxon>Fungi</taxon>
        <taxon>Dikarya</taxon>
        <taxon>Ascomycota</taxon>
        <taxon>Pezizomycotina</taxon>
        <taxon>Leotiomycetes</taxon>
        <taxon>Helotiales</taxon>
        <taxon>Helotiales incertae sedis</taxon>
        <taxon>Amylocarpus</taxon>
    </lineage>
</organism>
<name>A0A9P7YLG4_9HELO</name>
<sequence>MGEIREEEVPLPSAESVVVAEGIALQPPLSRRGQGPGILTFVPPRPIDPSHAPDHLSTLQKWAEEGFAVVEIDLHAVGSAAASLHEVIELAIDALEKCPACEGARFGAIVYDTDLGRDVAMAVTSHSKIVALVGYGNQIFGESSRPGDPTPYLHHLAGEGVGQTRASTRNIVHEYTQAKSPSFAVPDHEGFHHASESLSHSRNLGFLKKHIGGPYFDLEAIWDEHTRYEFGDRSVARTMGTMVQEPYVNHIPTMTGGIGRKRLTNFYRHHFIFSNPEDTELELVSRTVGIDRIVDEFVFCFTHNRQIDWILPGVPPTGKHVRVPFTSVVNVRGDRLYHEHIAWDQASVLVQLGLMPQYLPFPYDLPDGTKPAPGKRFEYQVPAAGLETARKLLDRSSVPSNQMFEHQVREVDV</sequence>
<evidence type="ECO:0000313" key="2">
    <source>
        <dbReference type="Proteomes" id="UP000824998"/>
    </source>
</evidence>
<dbReference type="GO" id="GO:0030638">
    <property type="term" value="P:polyketide metabolic process"/>
    <property type="evidence" value="ECO:0007669"/>
    <property type="project" value="InterPro"/>
</dbReference>
<reference evidence="1" key="1">
    <citation type="journal article" date="2021" name="IMA Fungus">
        <title>Genomic characterization of three marine fungi, including Emericellopsis atlantica sp. nov. with signatures of a generalist lifestyle and marine biomass degradation.</title>
        <authorList>
            <person name="Hagestad O.C."/>
            <person name="Hou L."/>
            <person name="Andersen J.H."/>
            <person name="Hansen E.H."/>
            <person name="Altermark B."/>
            <person name="Li C."/>
            <person name="Kuhnert E."/>
            <person name="Cox R.J."/>
            <person name="Crous P.W."/>
            <person name="Spatafora J.W."/>
            <person name="Lail K."/>
            <person name="Amirebrahimi M."/>
            <person name="Lipzen A."/>
            <person name="Pangilinan J."/>
            <person name="Andreopoulos W."/>
            <person name="Hayes R.D."/>
            <person name="Ng V."/>
            <person name="Grigoriev I.V."/>
            <person name="Jackson S.A."/>
            <person name="Sutton T.D.S."/>
            <person name="Dobson A.D.W."/>
            <person name="Rama T."/>
        </authorList>
    </citation>
    <scope>NUCLEOTIDE SEQUENCE</scope>
    <source>
        <strain evidence="1">TRa018bII</strain>
    </source>
</reference>
<gene>
    <name evidence="1" type="ORF">BJ875DRAFT_280403</name>
</gene>
<dbReference type="OrthoDB" id="5440at2759"/>
<dbReference type="Gene3D" id="3.10.450.50">
    <property type="match status" value="1"/>
</dbReference>
<comment type="caution">
    <text evidence="1">The sequence shown here is derived from an EMBL/GenBank/DDBJ whole genome shotgun (WGS) entry which is preliminary data.</text>
</comment>
<keyword evidence="2" id="KW-1185">Reference proteome</keyword>
<dbReference type="Proteomes" id="UP000824998">
    <property type="component" value="Unassembled WGS sequence"/>
</dbReference>
<dbReference type="InterPro" id="IPR032710">
    <property type="entry name" value="NTF2-like_dom_sf"/>
</dbReference>
<dbReference type="AlphaFoldDB" id="A0A9P7YLG4"/>
<proteinExistence type="predicted"/>
<dbReference type="PANTHER" id="PTHR38436:SF3">
    <property type="entry name" value="CARBOXYMETHYLENEBUTENOLIDASE-RELATED"/>
    <property type="match status" value="1"/>
</dbReference>
<dbReference type="EMBL" id="MU251439">
    <property type="protein sequence ID" value="KAG9235173.1"/>
    <property type="molecule type" value="Genomic_DNA"/>
</dbReference>
<dbReference type="InterPro" id="IPR009959">
    <property type="entry name" value="Cyclase_SnoaL-like"/>
</dbReference>
<evidence type="ECO:0000313" key="1">
    <source>
        <dbReference type="EMBL" id="KAG9235173.1"/>
    </source>
</evidence>
<dbReference type="SUPFAM" id="SSF54427">
    <property type="entry name" value="NTF2-like"/>
    <property type="match status" value="1"/>
</dbReference>